<dbReference type="OrthoDB" id="9784823at2"/>
<dbReference type="PANTHER" id="PTHR42933:SF4">
    <property type="entry name" value="TYPE I RESTRICTION ENZYME ECOKI METHYLASE SUBUNIT"/>
    <property type="match status" value="1"/>
</dbReference>
<keyword evidence="5" id="KW-0808">Transferase</keyword>
<sequence length="596" mass="63812">MSSKILRQVTEALRGSPMPRQDIAIFAVQLLVWARIGKKEWVTNTVPSLSEAADSGLRLLDAGVAALERANGTLGEAFAGIQRRAELAGPSLLVAANICIRLERDGLLEGLDLHELIASLGAEVGAEWALYHSSLVDLMVRLVGPTAGTTTYCPWDQIAQASSSVLRAGGGAAVENPLITPFPALAAIFSGKESRTAYSDPIGSPSFIESGRLERFDQSVALPPLGVKVRGDVVDRDLFGRFDNPKATWTVLCIQHLMAHSRRRVVVAVPYSLLVGVGADKKLREQLVRAGQVRTVISLFPGLASGTAIQLAILVLDPRGGTKQVRFVNASGECFKIQQGRSRVAVGNVDKLLEAVQSRSESDLARSVEIGEIEANEFSLQVERYVLDEGRMELQRRLAHLETVALGDLVSTVRTPPASKADSDGVPVLEVGASDIARTGYTRPGREGTVRDVDSQDPDHFLREGDIVLTIRGNVGRVGIIPPDVARPGRGGWTAGSSLTVLRARPENRVDPAALALLLRSPLGQELLSGISSGVTIPMITLRDLLRLELPAPGTNASHTARAILNEEETLGRQIAEMVKKQQNVAGPDSAYGLLD</sequence>
<dbReference type="EMBL" id="VICE01000149">
    <property type="protein sequence ID" value="TQD39235.1"/>
    <property type="molecule type" value="Genomic_DNA"/>
</dbReference>
<dbReference type="Pfam" id="PF01420">
    <property type="entry name" value="Methylase_S"/>
    <property type="match status" value="1"/>
</dbReference>
<dbReference type="AlphaFoldDB" id="A0A507ZWV1"/>
<dbReference type="RefSeq" id="WP_141519695.1">
    <property type="nucleotide sequence ID" value="NZ_VICE01000149.1"/>
</dbReference>
<feature type="domain" description="Type I restriction modification DNA specificity" evidence="10">
    <location>
        <begin position="402"/>
        <end position="557"/>
    </location>
</feature>
<evidence type="ECO:0000256" key="2">
    <source>
        <dbReference type="ARBA" id="ARBA00010923"/>
    </source>
</evidence>
<evidence type="ECO:0000256" key="3">
    <source>
        <dbReference type="ARBA" id="ARBA00011900"/>
    </source>
</evidence>
<evidence type="ECO:0000256" key="7">
    <source>
        <dbReference type="ARBA" id="ARBA00022747"/>
    </source>
</evidence>
<dbReference type="SUPFAM" id="SSF116734">
    <property type="entry name" value="DNA methylase specificity domain"/>
    <property type="match status" value="1"/>
</dbReference>
<dbReference type="Gene3D" id="3.40.50.150">
    <property type="entry name" value="Vaccinia Virus protein VP39"/>
    <property type="match status" value="1"/>
</dbReference>
<comment type="similarity">
    <text evidence="2">Belongs to the type-I restriction system S methylase family.</text>
</comment>
<organism evidence="12 13">
    <name type="scientific">Marilutibacter aestuarii</name>
    <dbReference type="NCBI Taxonomy" id="1706195"/>
    <lineage>
        <taxon>Bacteria</taxon>
        <taxon>Pseudomonadati</taxon>
        <taxon>Pseudomonadota</taxon>
        <taxon>Gammaproteobacteria</taxon>
        <taxon>Lysobacterales</taxon>
        <taxon>Lysobacteraceae</taxon>
        <taxon>Marilutibacter</taxon>
    </lineage>
</organism>
<evidence type="ECO:0000256" key="1">
    <source>
        <dbReference type="ARBA" id="ARBA00006594"/>
    </source>
</evidence>
<gene>
    <name evidence="12" type="ORF">FKV25_15530</name>
</gene>
<dbReference type="InterPro" id="IPR044946">
    <property type="entry name" value="Restrct_endonuc_typeI_TRD_sf"/>
</dbReference>
<comment type="catalytic activity">
    <reaction evidence="9">
        <text>a 2'-deoxyadenosine in DNA + S-adenosyl-L-methionine = an N(6)-methyl-2'-deoxyadenosine in DNA + S-adenosyl-L-homocysteine + H(+)</text>
        <dbReference type="Rhea" id="RHEA:15197"/>
        <dbReference type="Rhea" id="RHEA-COMP:12418"/>
        <dbReference type="Rhea" id="RHEA-COMP:12419"/>
        <dbReference type="ChEBI" id="CHEBI:15378"/>
        <dbReference type="ChEBI" id="CHEBI:57856"/>
        <dbReference type="ChEBI" id="CHEBI:59789"/>
        <dbReference type="ChEBI" id="CHEBI:90615"/>
        <dbReference type="ChEBI" id="CHEBI:90616"/>
        <dbReference type="EC" id="2.1.1.72"/>
    </reaction>
</comment>
<evidence type="ECO:0000256" key="6">
    <source>
        <dbReference type="ARBA" id="ARBA00022691"/>
    </source>
</evidence>
<keyword evidence="13" id="KW-1185">Reference proteome</keyword>
<accession>A0A507ZWV1</accession>
<keyword evidence="4 12" id="KW-0489">Methyltransferase</keyword>
<dbReference type="Pfam" id="PF02384">
    <property type="entry name" value="N6_Mtase"/>
    <property type="match status" value="1"/>
</dbReference>
<evidence type="ECO:0000256" key="9">
    <source>
        <dbReference type="ARBA" id="ARBA00047942"/>
    </source>
</evidence>
<comment type="similarity">
    <text evidence="1">Belongs to the N(4)/N(6)-methyltransferase family.</text>
</comment>
<dbReference type="InterPro" id="IPR029063">
    <property type="entry name" value="SAM-dependent_MTases_sf"/>
</dbReference>
<dbReference type="SUPFAM" id="SSF53335">
    <property type="entry name" value="S-adenosyl-L-methionine-dependent methyltransferases"/>
    <property type="match status" value="1"/>
</dbReference>
<keyword evidence="8" id="KW-0238">DNA-binding</keyword>
<dbReference type="GO" id="GO:0008170">
    <property type="term" value="F:N-methyltransferase activity"/>
    <property type="evidence" value="ECO:0007669"/>
    <property type="project" value="InterPro"/>
</dbReference>
<comment type="caution">
    <text evidence="12">The sequence shown here is derived from an EMBL/GenBank/DDBJ whole genome shotgun (WGS) entry which is preliminary data.</text>
</comment>
<dbReference type="PANTHER" id="PTHR42933">
    <property type="entry name" value="SLR6095 PROTEIN"/>
    <property type="match status" value="1"/>
</dbReference>
<dbReference type="GO" id="GO:0009007">
    <property type="term" value="F:site-specific DNA-methyltransferase (adenine-specific) activity"/>
    <property type="evidence" value="ECO:0007669"/>
    <property type="project" value="UniProtKB-EC"/>
</dbReference>
<evidence type="ECO:0000313" key="12">
    <source>
        <dbReference type="EMBL" id="TQD39235.1"/>
    </source>
</evidence>
<dbReference type="GO" id="GO:0003677">
    <property type="term" value="F:DNA binding"/>
    <property type="evidence" value="ECO:0007669"/>
    <property type="project" value="UniProtKB-KW"/>
</dbReference>
<evidence type="ECO:0000259" key="10">
    <source>
        <dbReference type="Pfam" id="PF01420"/>
    </source>
</evidence>
<dbReference type="Gene3D" id="3.90.220.20">
    <property type="entry name" value="DNA methylase specificity domains"/>
    <property type="match status" value="1"/>
</dbReference>
<evidence type="ECO:0000259" key="11">
    <source>
        <dbReference type="Pfam" id="PF02384"/>
    </source>
</evidence>
<reference evidence="12 13" key="1">
    <citation type="submission" date="2019-06" db="EMBL/GenBank/DDBJ databases">
        <title>Lysobacter alkalisoli sp. nov. isolated from saline soil.</title>
        <authorList>
            <person name="Sun J.-Q."/>
            <person name="Xu L."/>
        </authorList>
    </citation>
    <scope>NUCLEOTIDE SEQUENCE [LARGE SCALE GENOMIC DNA]</scope>
    <source>
        <strain evidence="12 13">JCM 31130</strain>
    </source>
</reference>
<dbReference type="EC" id="2.1.1.72" evidence="3"/>
<dbReference type="Proteomes" id="UP000318212">
    <property type="component" value="Unassembled WGS sequence"/>
</dbReference>
<dbReference type="GO" id="GO:0009307">
    <property type="term" value="P:DNA restriction-modification system"/>
    <property type="evidence" value="ECO:0007669"/>
    <property type="project" value="UniProtKB-KW"/>
</dbReference>
<evidence type="ECO:0000256" key="8">
    <source>
        <dbReference type="ARBA" id="ARBA00023125"/>
    </source>
</evidence>
<dbReference type="InterPro" id="IPR003356">
    <property type="entry name" value="DNA_methylase_A-5"/>
</dbReference>
<feature type="domain" description="DNA methylase adenine-specific" evidence="11">
    <location>
        <begin position="199"/>
        <end position="388"/>
    </location>
</feature>
<keyword evidence="7" id="KW-0680">Restriction system</keyword>
<proteinExistence type="inferred from homology"/>
<keyword evidence="6" id="KW-0949">S-adenosyl-L-methionine</keyword>
<name>A0A507ZWV1_9GAMM</name>
<evidence type="ECO:0000313" key="13">
    <source>
        <dbReference type="Proteomes" id="UP000318212"/>
    </source>
</evidence>
<protein>
    <recommendedName>
        <fullName evidence="3">site-specific DNA-methyltransferase (adenine-specific)</fullName>
        <ecNumber evidence="3">2.1.1.72</ecNumber>
    </recommendedName>
</protein>
<dbReference type="GO" id="GO:0032259">
    <property type="term" value="P:methylation"/>
    <property type="evidence" value="ECO:0007669"/>
    <property type="project" value="UniProtKB-KW"/>
</dbReference>
<evidence type="ECO:0000256" key="5">
    <source>
        <dbReference type="ARBA" id="ARBA00022679"/>
    </source>
</evidence>
<dbReference type="InterPro" id="IPR051537">
    <property type="entry name" value="DNA_Adenine_Mtase"/>
</dbReference>
<dbReference type="InterPro" id="IPR000055">
    <property type="entry name" value="Restrct_endonuc_typeI_TRD"/>
</dbReference>
<evidence type="ECO:0000256" key="4">
    <source>
        <dbReference type="ARBA" id="ARBA00022603"/>
    </source>
</evidence>